<evidence type="ECO:0000259" key="4">
    <source>
        <dbReference type="Pfam" id="PF25917"/>
    </source>
</evidence>
<dbReference type="InterPro" id="IPR058625">
    <property type="entry name" value="MdtA-like_BSH"/>
</dbReference>
<dbReference type="Gene3D" id="2.40.50.100">
    <property type="match status" value="1"/>
</dbReference>
<dbReference type="InterPro" id="IPR050739">
    <property type="entry name" value="MFP"/>
</dbReference>
<dbReference type="Proteomes" id="UP001292116">
    <property type="component" value="Unassembled WGS sequence"/>
</dbReference>
<evidence type="ECO:0000259" key="5">
    <source>
        <dbReference type="Pfam" id="PF25954"/>
    </source>
</evidence>
<dbReference type="Pfam" id="PF25954">
    <property type="entry name" value="Beta-barrel_RND_2"/>
    <property type="match status" value="1"/>
</dbReference>
<evidence type="ECO:0000256" key="3">
    <source>
        <dbReference type="SAM" id="Phobius"/>
    </source>
</evidence>
<protein>
    <submittedName>
        <fullName evidence="6">HlyD family secretion protein</fullName>
    </submittedName>
</protein>
<dbReference type="Pfam" id="PF25917">
    <property type="entry name" value="BSH_RND"/>
    <property type="match status" value="1"/>
</dbReference>
<feature type="coiled-coil region" evidence="2">
    <location>
        <begin position="201"/>
        <end position="228"/>
    </location>
</feature>
<keyword evidence="3" id="KW-0812">Transmembrane</keyword>
<evidence type="ECO:0000256" key="1">
    <source>
        <dbReference type="ARBA" id="ARBA00009477"/>
    </source>
</evidence>
<keyword evidence="2" id="KW-0175">Coiled coil</keyword>
<proteinExistence type="inferred from homology"/>
<organism evidence="6 7">
    <name type="scientific">Pseudomonas asiatica</name>
    <dbReference type="NCBI Taxonomy" id="2219225"/>
    <lineage>
        <taxon>Bacteria</taxon>
        <taxon>Pseudomonadati</taxon>
        <taxon>Pseudomonadota</taxon>
        <taxon>Gammaproteobacteria</taxon>
        <taxon>Pseudomonadales</taxon>
        <taxon>Pseudomonadaceae</taxon>
        <taxon>Pseudomonas</taxon>
    </lineage>
</organism>
<evidence type="ECO:0000313" key="7">
    <source>
        <dbReference type="Proteomes" id="UP001292116"/>
    </source>
</evidence>
<dbReference type="SUPFAM" id="SSF111369">
    <property type="entry name" value="HlyD-like secretion proteins"/>
    <property type="match status" value="2"/>
</dbReference>
<feature type="domain" description="Multidrug resistance protein MdtA-like barrel-sandwich hybrid" evidence="4">
    <location>
        <begin position="70"/>
        <end position="263"/>
    </location>
</feature>
<dbReference type="InterPro" id="IPR058792">
    <property type="entry name" value="Beta-barrel_RND_2"/>
</dbReference>
<feature type="domain" description="CusB-like beta-barrel" evidence="5">
    <location>
        <begin position="268"/>
        <end position="311"/>
    </location>
</feature>
<feature type="transmembrane region" description="Helical" evidence="3">
    <location>
        <begin position="31"/>
        <end position="50"/>
    </location>
</feature>
<dbReference type="EMBL" id="JAXUBM010000001">
    <property type="protein sequence ID" value="MDZ5736803.1"/>
    <property type="molecule type" value="Genomic_DNA"/>
</dbReference>
<dbReference type="Gene3D" id="2.40.30.170">
    <property type="match status" value="1"/>
</dbReference>
<comment type="similarity">
    <text evidence="1">Belongs to the membrane fusion protein (MFP) (TC 8.A.1) family.</text>
</comment>
<evidence type="ECO:0000256" key="2">
    <source>
        <dbReference type="SAM" id="Coils"/>
    </source>
</evidence>
<reference evidence="6 7" key="1">
    <citation type="submission" date="2023-11" db="EMBL/GenBank/DDBJ databases">
        <title>Draft genomes analysis of Pseudomonas asiatica isolated from milk, feces and farm soil of cows suffering from clinical mastitis.</title>
        <authorList>
            <person name="Rahman T."/>
            <person name="Das Z.C."/>
            <person name="Hoque M.N."/>
        </authorList>
    </citation>
    <scope>NUCLEOTIDE SEQUENCE [LARGE SCALE GENOMIC DNA]</scope>
    <source>
        <strain evidence="6 7">2F2</strain>
    </source>
</reference>
<accession>A0ABU5KS79</accession>
<dbReference type="RefSeq" id="WP_135001783.1">
    <property type="nucleotide sequence ID" value="NZ_JAXUBM010000001.1"/>
</dbReference>
<evidence type="ECO:0000313" key="6">
    <source>
        <dbReference type="EMBL" id="MDZ5736803.1"/>
    </source>
</evidence>
<dbReference type="PANTHER" id="PTHR30386:SF24">
    <property type="entry name" value="MULTIDRUG RESISTANCE EFFLUX PUMP"/>
    <property type="match status" value="1"/>
</dbReference>
<name>A0ABU5KS79_9PSED</name>
<keyword evidence="3" id="KW-0472">Membrane</keyword>
<keyword evidence="7" id="KW-1185">Reference proteome</keyword>
<sequence>MNASVDAPIDSAQATPPTGERAKVRNKLLKLAALVFAIALAVAFFGHWWAIGRFLQSTDDAYVGADVTVISAKVPGYIKAVAVADNQFVKAGDLLVRIEGSDYRAALAKADGAVAAQRASLANLNAMEQLQHSLISQAKAQLQARQAETERAQQDKARAQVLLNSHAVSLENAQHADAIWKTALAEQNHAAAGVLAAQQQLVVIETQREQARAALAQAEATREQAQLDVGYTELRSPVDGYIGNRRAKVGAYVAAGSQVVSVVPARGLWVDANFKEDQLSHLRVGQPARIEADILPGRVFHGRVESIAPATGAQFSILPPENATGNFTKIVQRVPVRILLQDSDAEFGVLRPGLSVITEVDTHAASSTPTVADSRHEPAGSL</sequence>
<comment type="caution">
    <text evidence="6">The sequence shown here is derived from an EMBL/GenBank/DDBJ whole genome shotgun (WGS) entry which is preliminary data.</text>
</comment>
<gene>
    <name evidence="6" type="ORF">SOW75_01290</name>
</gene>
<keyword evidence="3" id="KW-1133">Transmembrane helix</keyword>
<dbReference type="PANTHER" id="PTHR30386">
    <property type="entry name" value="MEMBRANE FUSION SUBUNIT OF EMRAB-TOLC MULTIDRUG EFFLUX PUMP"/>
    <property type="match status" value="1"/>
</dbReference>